<comment type="caution">
    <text evidence="2">The sequence shown here is derived from an EMBL/GenBank/DDBJ whole genome shotgun (WGS) entry which is preliminary data.</text>
</comment>
<keyword evidence="3" id="KW-1185">Reference proteome</keyword>
<dbReference type="AlphaFoldDB" id="A0A4U6QDM4"/>
<gene>
    <name evidence="2" type="ORF">FDO65_11965</name>
</gene>
<dbReference type="Proteomes" id="UP000306985">
    <property type="component" value="Unassembled WGS sequence"/>
</dbReference>
<keyword evidence="1" id="KW-0732">Signal</keyword>
<sequence length="165" mass="16483">MSITTTARRLTAALVLSGALCGLGAGVASAATPAVTAGAAAPTASSTAQIAGSTGIIMTIVNNSDADLNLGGVRSPYGHLVDHPVQVLAAHATTTVSVKSLSIEGAELDVQYLTPAGNVLDFYEVVPLSSEDNANGTSNDSAFTVSLSSDPTGWHPSTTFTINPA</sequence>
<feature type="signal peptide" evidence="1">
    <location>
        <begin position="1"/>
        <end position="30"/>
    </location>
</feature>
<dbReference type="EMBL" id="SZZH01000003">
    <property type="protein sequence ID" value="TKV58297.1"/>
    <property type="molecule type" value="Genomic_DNA"/>
</dbReference>
<evidence type="ECO:0000313" key="3">
    <source>
        <dbReference type="Proteomes" id="UP000306985"/>
    </source>
</evidence>
<feature type="chain" id="PRO_5020889758" evidence="1">
    <location>
        <begin position="31"/>
        <end position="165"/>
    </location>
</feature>
<evidence type="ECO:0000256" key="1">
    <source>
        <dbReference type="SAM" id="SignalP"/>
    </source>
</evidence>
<organism evidence="2 3">
    <name type="scientific">Nakamurella flava</name>
    <dbReference type="NCBI Taxonomy" id="2576308"/>
    <lineage>
        <taxon>Bacteria</taxon>
        <taxon>Bacillati</taxon>
        <taxon>Actinomycetota</taxon>
        <taxon>Actinomycetes</taxon>
        <taxon>Nakamurellales</taxon>
        <taxon>Nakamurellaceae</taxon>
        <taxon>Nakamurella</taxon>
    </lineage>
</organism>
<dbReference type="Gene3D" id="2.60.270.50">
    <property type="match status" value="1"/>
</dbReference>
<protein>
    <submittedName>
        <fullName evidence="2">Uncharacterized protein</fullName>
    </submittedName>
</protein>
<accession>A0A4U6QDM4</accession>
<evidence type="ECO:0000313" key="2">
    <source>
        <dbReference type="EMBL" id="TKV58297.1"/>
    </source>
</evidence>
<proteinExistence type="predicted"/>
<dbReference type="RefSeq" id="WP_137449960.1">
    <property type="nucleotide sequence ID" value="NZ_SZZH01000003.1"/>
</dbReference>
<name>A0A4U6QDM4_9ACTN</name>
<reference evidence="2 3" key="1">
    <citation type="submission" date="2019-05" db="EMBL/GenBank/DDBJ databases">
        <title>Nakamurella sp. N5BH11, whole genome shotgun sequence.</title>
        <authorList>
            <person name="Tuo L."/>
        </authorList>
    </citation>
    <scope>NUCLEOTIDE SEQUENCE [LARGE SCALE GENOMIC DNA]</scope>
    <source>
        <strain evidence="2 3">N5BH11</strain>
    </source>
</reference>